<keyword evidence="2" id="KW-1185">Reference proteome</keyword>
<accession>L7TIZ5</accession>
<sequence length="302" mass="35042">MYQMWREFHPVEHGTGPLHRVLLRRLPRRTHCELTETQPMSETTNDDNDRAKDLVDEVLTYLGPRDVARILRDGDPEAGVEPVTRSDVLGALSPDPENGITRVTIENVVRNDGECFQGLRRLITSWAEQSISERNASSPGEFARIVSYEVEDLPAWLGEEIVREQVHYAQNVPYDHPEDFARELVLRQILAEEYGAENVDTRRRLWDEMLKFTLYEVEIAFDLWMEEGQQMATATKSRRMWHTSSAKAHNFYLSELRRRNDAELDGGANDLTVIHADAYPVKRYYPEFDAMDDLEDFVWGLE</sequence>
<dbReference type="Proteomes" id="UP000011138">
    <property type="component" value="Segment"/>
</dbReference>
<evidence type="ECO:0000313" key="2">
    <source>
        <dbReference type="Proteomes" id="UP000011138"/>
    </source>
</evidence>
<dbReference type="EMBL" id="KC117376">
    <property type="protein sequence ID" value="AGC34363.1"/>
    <property type="molecule type" value="Genomic_DNA"/>
</dbReference>
<organism evidence="1 2">
    <name type="scientific">Halorubrum sodomense tailed virus 2</name>
    <dbReference type="NCBI Taxonomy" id="1262527"/>
    <lineage>
        <taxon>Viruses</taxon>
        <taxon>Duplodnaviria</taxon>
        <taxon>Heunggongvirae</taxon>
        <taxon>Uroviricota</taxon>
        <taxon>Caudoviricetes</taxon>
        <taxon>Thumleimavirales</taxon>
        <taxon>Hafunaviridae</taxon>
        <taxon>Mincapvirus</taxon>
        <taxon>Mincapvirus eilatense</taxon>
        <taxon>Mincapvirus HSTV2</taxon>
    </lineage>
</organism>
<reference evidence="1 2" key="1">
    <citation type="journal article" date="2013" name="J. Virol.">
        <title>Insights into head-tailed viruses infecting extremely halophilic archaea.</title>
        <authorList>
            <person name="Pietila M.K."/>
            <person name="Laurinmaki P."/>
            <person name="Russell D.A."/>
            <person name="Ko C.C."/>
            <person name="Jacobs-Sera D."/>
            <person name="Butcher S.J."/>
            <person name="Bamford D.H."/>
            <person name="Hendrix R.W."/>
        </authorList>
    </citation>
    <scope>NUCLEOTIDE SEQUENCE [LARGE SCALE GENOMIC DNA]</scope>
</reference>
<dbReference type="RefSeq" id="YP_007379174.1">
    <property type="nucleotide sequence ID" value="NC_020159.1"/>
</dbReference>
<protein>
    <submittedName>
        <fullName evidence="1">Uncharacterized protein</fullName>
    </submittedName>
</protein>
<evidence type="ECO:0000313" key="1">
    <source>
        <dbReference type="EMBL" id="AGC34363.1"/>
    </source>
</evidence>
<dbReference type="OrthoDB" id="29800at10239"/>
<dbReference type="GeneID" id="14477233"/>
<name>L7TIZ5_9CAUD</name>
<gene>
    <name evidence="1" type="primary">96</name>
    <name evidence="1" type="ORF">HSTV2_96</name>
</gene>
<proteinExistence type="predicted"/>
<dbReference type="KEGG" id="vg:14477233"/>